<feature type="compositionally biased region" description="Basic and acidic residues" evidence="1">
    <location>
        <begin position="22"/>
        <end position="35"/>
    </location>
</feature>
<reference evidence="2 3" key="1">
    <citation type="submission" date="2013-11" db="EMBL/GenBank/DDBJ databases">
        <title>Single cell genomics of uncultured Tannerella BU063 (oral taxon 286).</title>
        <authorList>
            <person name="Beall C.J."/>
            <person name="Campbell A.G."/>
            <person name="Griffen A.L."/>
            <person name="Podar M."/>
            <person name="Leys E.J."/>
        </authorList>
    </citation>
    <scope>NUCLEOTIDE SEQUENCE [LARGE SCALE GENOMIC DNA]</scope>
    <source>
        <strain evidence="2">Cell 6/7/9</strain>
    </source>
</reference>
<feature type="region of interest" description="Disordered" evidence="1">
    <location>
        <begin position="1"/>
        <end position="39"/>
    </location>
</feature>
<organism evidence="2 3">
    <name type="scientific">Tannerella sp. oral taxon BU063 isolate Cell 6/7/9</name>
    <dbReference type="NCBI Taxonomy" id="1411021"/>
    <lineage>
        <taxon>Bacteria</taxon>
        <taxon>Pseudomonadati</taxon>
        <taxon>Bacteroidota</taxon>
        <taxon>Bacteroidia</taxon>
        <taxon>Bacteroidales</taxon>
        <taxon>Tannerellaceae</taxon>
        <taxon>Tannerella</taxon>
    </lineage>
</organism>
<evidence type="ECO:0000313" key="3">
    <source>
        <dbReference type="Proteomes" id="UP000018874"/>
    </source>
</evidence>
<evidence type="ECO:0000256" key="1">
    <source>
        <dbReference type="SAM" id="MobiDB-lite"/>
    </source>
</evidence>
<gene>
    <name evidence="2" type="ORF">T231_16140</name>
</gene>
<protein>
    <submittedName>
        <fullName evidence="2">Uncharacterized protein</fullName>
    </submittedName>
</protein>
<sequence length="101" mass="10983">MFDESDPGRGAFSLRPFDGADAEPHEAEEARDGGRRSTRITATQVRLRQAVGGLLAEVGNQAVGPTPRPRIMTERGVGPIGALRLFSMYPAKLPRPRLFLP</sequence>
<proteinExistence type="predicted"/>
<name>W2CKN8_9BACT</name>
<dbReference type="Proteomes" id="UP000018874">
    <property type="component" value="Unassembled WGS sequence"/>
</dbReference>
<comment type="caution">
    <text evidence="2">The sequence shown here is derived from an EMBL/GenBank/DDBJ whole genome shotgun (WGS) entry which is preliminary data.</text>
</comment>
<keyword evidence="3" id="KW-1185">Reference proteome</keyword>
<dbReference type="AlphaFoldDB" id="W2CKN8"/>
<accession>W2CKN8</accession>
<dbReference type="EMBL" id="AYYD01001276">
    <property type="protein sequence ID" value="ETK07700.1"/>
    <property type="molecule type" value="Genomic_DNA"/>
</dbReference>
<evidence type="ECO:0000313" key="2">
    <source>
        <dbReference type="EMBL" id="ETK07700.1"/>
    </source>
</evidence>